<reference evidence="1 2" key="1">
    <citation type="submission" date="2023-01" db="EMBL/GenBank/DDBJ databases">
        <title>Analysis of 21 Apiospora genomes using comparative genomics revels a genus with tremendous synthesis potential of carbohydrate active enzymes and secondary metabolites.</title>
        <authorList>
            <person name="Sorensen T."/>
        </authorList>
    </citation>
    <scope>NUCLEOTIDE SEQUENCE [LARGE SCALE GENOMIC DNA]</scope>
    <source>
        <strain evidence="1 2">CBS 24483</strain>
    </source>
</reference>
<accession>A0ABR1PVE8</accession>
<dbReference type="GeneID" id="92082668"/>
<evidence type="ECO:0000313" key="2">
    <source>
        <dbReference type="Proteomes" id="UP001391051"/>
    </source>
</evidence>
<organism evidence="1 2">
    <name type="scientific">Apiospora aurea</name>
    <dbReference type="NCBI Taxonomy" id="335848"/>
    <lineage>
        <taxon>Eukaryota</taxon>
        <taxon>Fungi</taxon>
        <taxon>Dikarya</taxon>
        <taxon>Ascomycota</taxon>
        <taxon>Pezizomycotina</taxon>
        <taxon>Sordariomycetes</taxon>
        <taxon>Xylariomycetidae</taxon>
        <taxon>Amphisphaeriales</taxon>
        <taxon>Apiosporaceae</taxon>
        <taxon>Apiospora</taxon>
    </lineage>
</organism>
<name>A0ABR1PVE8_9PEZI</name>
<dbReference type="RefSeq" id="XP_066693749.1">
    <property type="nucleotide sequence ID" value="XM_066849606.1"/>
</dbReference>
<proteinExistence type="predicted"/>
<protein>
    <submittedName>
        <fullName evidence="1">Uncharacterized protein</fullName>
    </submittedName>
</protein>
<comment type="caution">
    <text evidence="1">The sequence shown here is derived from an EMBL/GenBank/DDBJ whole genome shotgun (WGS) entry which is preliminary data.</text>
</comment>
<sequence>MPTNLHPASRPEKLLDIYQGYNKCFQYSIDSIYQLAKTIRRGWHLEDGWYTLIYLFNPAGSSIGERRGGSAWSSLGDTQLPICLFSVSVSAHRGSASVATVEDVWIRIEELGSCVAGVPKLAPDVTGTVSDFEVAEAVVTTAAFGDSM</sequence>
<dbReference type="Proteomes" id="UP001391051">
    <property type="component" value="Unassembled WGS sequence"/>
</dbReference>
<dbReference type="EMBL" id="JAQQWE010000009">
    <property type="protein sequence ID" value="KAK7940997.1"/>
    <property type="molecule type" value="Genomic_DNA"/>
</dbReference>
<keyword evidence="2" id="KW-1185">Reference proteome</keyword>
<gene>
    <name evidence="1" type="ORF">PG986_013384</name>
</gene>
<evidence type="ECO:0000313" key="1">
    <source>
        <dbReference type="EMBL" id="KAK7940997.1"/>
    </source>
</evidence>